<dbReference type="PROSITE" id="PS51257">
    <property type="entry name" value="PROKAR_LIPOPROTEIN"/>
    <property type="match status" value="1"/>
</dbReference>
<sequence length="120" mass="13989">MSKTWINVFGLSAVALFFSGCQHTPTPLGKSEKNYDWDHKVHYEQTKFSDTHYFLKIRSDDYAHFTNQSVFLLRHAEKLCQGMNPQLTLQTGIQDFDRLPTSPRAYQPDLQAEVRCVNQY</sequence>
<dbReference type="OrthoDB" id="6227752at2"/>
<proteinExistence type="predicted"/>
<dbReference type="AlphaFoldDB" id="A0A5S3Z101"/>
<dbReference type="EMBL" id="PNCM01000001">
    <property type="protein sequence ID" value="TMP84262.1"/>
    <property type="molecule type" value="Genomic_DNA"/>
</dbReference>
<evidence type="ECO:0008006" key="3">
    <source>
        <dbReference type="Google" id="ProtNLM"/>
    </source>
</evidence>
<gene>
    <name evidence="1" type="ORF">CWB73_00230</name>
</gene>
<reference evidence="2" key="2">
    <citation type="submission" date="2019-06" db="EMBL/GenBank/DDBJ databases">
        <title>Co-occurence of chitin degradation, pigmentation and bioactivity in marine Pseudoalteromonas.</title>
        <authorList>
            <person name="Sonnenschein E.C."/>
            <person name="Bech P.K."/>
        </authorList>
    </citation>
    <scope>NUCLEOTIDE SEQUENCE [LARGE SCALE GENOMIC DNA]</scope>
    <source>
        <strain evidence="2">S1189</strain>
    </source>
</reference>
<organism evidence="1 2">
    <name type="scientific">Pseudoalteromonas phenolica</name>
    <dbReference type="NCBI Taxonomy" id="161398"/>
    <lineage>
        <taxon>Bacteria</taxon>
        <taxon>Pseudomonadati</taxon>
        <taxon>Pseudomonadota</taxon>
        <taxon>Gammaproteobacteria</taxon>
        <taxon>Alteromonadales</taxon>
        <taxon>Pseudoalteromonadaceae</taxon>
        <taxon>Pseudoalteromonas</taxon>
    </lineage>
</organism>
<dbReference type="Proteomes" id="UP000307362">
    <property type="component" value="Unassembled WGS sequence"/>
</dbReference>
<name>A0A5S3Z101_9GAMM</name>
<reference evidence="1 2" key="1">
    <citation type="submission" date="2017-12" db="EMBL/GenBank/DDBJ databases">
        <authorList>
            <person name="Paulsen S."/>
            <person name="Gram L.K."/>
        </authorList>
    </citation>
    <scope>NUCLEOTIDE SEQUENCE [LARGE SCALE GENOMIC DNA]</scope>
    <source>
        <strain evidence="1 2">S1189</strain>
    </source>
</reference>
<protein>
    <recommendedName>
        <fullName evidence="3">Lipoprotein</fullName>
    </recommendedName>
</protein>
<accession>A0A5S3Z101</accession>
<evidence type="ECO:0000313" key="1">
    <source>
        <dbReference type="EMBL" id="TMP84262.1"/>
    </source>
</evidence>
<comment type="caution">
    <text evidence="1">The sequence shown here is derived from an EMBL/GenBank/DDBJ whole genome shotgun (WGS) entry which is preliminary data.</text>
</comment>
<dbReference type="RefSeq" id="WP_138565895.1">
    <property type="nucleotide sequence ID" value="NZ_PNCM01000001.1"/>
</dbReference>
<evidence type="ECO:0000313" key="2">
    <source>
        <dbReference type="Proteomes" id="UP000307362"/>
    </source>
</evidence>